<gene>
    <name evidence="1" type="ORF">AX660_00580</name>
</gene>
<name>A0A136A783_9ALTE</name>
<protein>
    <submittedName>
        <fullName evidence="1">Uncharacterized protein</fullName>
    </submittedName>
</protein>
<proteinExistence type="predicted"/>
<accession>A0A136A783</accession>
<dbReference type="RefSeq" id="WP_068370925.1">
    <property type="nucleotide sequence ID" value="NZ_LSNE01000001.1"/>
</dbReference>
<sequence length="75" mass="8484">MQSELNYRFANGQIANRFLNELNHWSSSTGNIQIRAKLARGADTVKVSYHFDGKGFDYTSSELDDLAAKYHGEEV</sequence>
<reference evidence="2" key="1">
    <citation type="submission" date="2016-02" db="EMBL/GenBank/DDBJ databases">
        <authorList>
            <person name="Schultz-Johansen M."/>
            <person name="Glaring M.A."/>
            <person name="Bech P.K."/>
            <person name="Stougaard P."/>
        </authorList>
    </citation>
    <scope>NUCLEOTIDE SEQUENCE [LARGE SCALE GENOMIC DNA]</scope>
    <source>
        <strain evidence="2">S66</strain>
    </source>
</reference>
<dbReference type="Proteomes" id="UP000070299">
    <property type="component" value="Unassembled WGS sequence"/>
</dbReference>
<dbReference type="AlphaFoldDB" id="A0A136A783"/>
<organism evidence="1 2">
    <name type="scientific">Paraglaciecola hydrolytica</name>
    <dbReference type="NCBI Taxonomy" id="1799789"/>
    <lineage>
        <taxon>Bacteria</taxon>
        <taxon>Pseudomonadati</taxon>
        <taxon>Pseudomonadota</taxon>
        <taxon>Gammaproteobacteria</taxon>
        <taxon>Alteromonadales</taxon>
        <taxon>Alteromonadaceae</taxon>
        <taxon>Paraglaciecola</taxon>
    </lineage>
</organism>
<keyword evidence="2" id="KW-1185">Reference proteome</keyword>
<evidence type="ECO:0000313" key="1">
    <source>
        <dbReference type="EMBL" id="KXI30990.1"/>
    </source>
</evidence>
<comment type="caution">
    <text evidence="1">The sequence shown here is derived from an EMBL/GenBank/DDBJ whole genome shotgun (WGS) entry which is preliminary data.</text>
</comment>
<dbReference type="EMBL" id="LSNE01000001">
    <property type="protein sequence ID" value="KXI30990.1"/>
    <property type="molecule type" value="Genomic_DNA"/>
</dbReference>
<evidence type="ECO:0000313" key="2">
    <source>
        <dbReference type="Proteomes" id="UP000070299"/>
    </source>
</evidence>
<dbReference type="OrthoDB" id="6120633at2"/>